<dbReference type="Pfam" id="PF00512">
    <property type="entry name" value="HisKA"/>
    <property type="match status" value="1"/>
</dbReference>
<evidence type="ECO:0000256" key="6">
    <source>
        <dbReference type="ARBA" id="ARBA00022679"/>
    </source>
</evidence>
<dbReference type="EMBL" id="JACHWZ010000006">
    <property type="protein sequence ID" value="MBB3060835.1"/>
    <property type="molecule type" value="Genomic_DNA"/>
</dbReference>
<evidence type="ECO:0000256" key="7">
    <source>
        <dbReference type="ARBA" id="ARBA00022692"/>
    </source>
</evidence>
<evidence type="ECO:0000256" key="1">
    <source>
        <dbReference type="ARBA" id="ARBA00000085"/>
    </source>
</evidence>
<evidence type="ECO:0000313" key="17">
    <source>
        <dbReference type="EMBL" id="MBB3060835.1"/>
    </source>
</evidence>
<dbReference type="GO" id="GO:0005886">
    <property type="term" value="C:plasma membrane"/>
    <property type="evidence" value="ECO:0007669"/>
    <property type="project" value="UniProtKB-SubCell"/>
</dbReference>
<accession>A0A7W4ZA29</accession>
<dbReference type="Gene3D" id="6.10.340.10">
    <property type="match status" value="1"/>
</dbReference>
<comment type="subcellular location">
    <subcellularLocation>
        <location evidence="2">Cell membrane</location>
        <topology evidence="2">Multi-pass membrane protein</topology>
    </subcellularLocation>
</comment>
<evidence type="ECO:0000256" key="12">
    <source>
        <dbReference type="ARBA" id="ARBA00023012"/>
    </source>
</evidence>
<evidence type="ECO:0000256" key="14">
    <source>
        <dbReference type="SAM" id="Phobius"/>
    </source>
</evidence>
<evidence type="ECO:0000256" key="8">
    <source>
        <dbReference type="ARBA" id="ARBA00022741"/>
    </source>
</evidence>
<evidence type="ECO:0000256" key="11">
    <source>
        <dbReference type="ARBA" id="ARBA00022989"/>
    </source>
</evidence>
<feature type="transmembrane region" description="Helical" evidence="14">
    <location>
        <begin position="163"/>
        <end position="187"/>
    </location>
</feature>
<evidence type="ECO:0000259" key="16">
    <source>
        <dbReference type="PROSITE" id="PS50885"/>
    </source>
</evidence>
<keyword evidence="12" id="KW-0902">Two-component regulatory system</keyword>
<dbReference type="PRINTS" id="PR00344">
    <property type="entry name" value="BCTRLSENSOR"/>
</dbReference>
<evidence type="ECO:0000256" key="4">
    <source>
        <dbReference type="ARBA" id="ARBA00022475"/>
    </source>
</evidence>
<dbReference type="SUPFAM" id="SSF158472">
    <property type="entry name" value="HAMP domain-like"/>
    <property type="match status" value="1"/>
</dbReference>
<dbReference type="Gene3D" id="3.30.565.10">
    <property type="entry name" value="Histidine kinase-like ATPase, C-terminal domain"/>
    <property type="match status" value="1"/>
</dbReference>
<name>A0A7W4ZA29_9GAMM</name>
<dbReference type="CDD" id="cd06225">
    <property type="entry name" value="HAMP"/>
    <property type="match status" value="1"/>
</dbReference>
<dbReference type="SMART" id="SM00388">
    <property type="entry name" value="HisKA"/>
    <property type="match status" value="1"/>
</dbReference>
<dbReference type="PROSITE" id="PS50109">
    <property type="entry name" value="HIS_KIN"/>
    <property type="match status" value="1"/>
</dbReference>
<dbReference type="AlphaFoldDB" id="A0A7W4ZA29"/>
<keyword evidence="9 17" id="KW-0418">Kinase</keyword>
<keyword evidence="18" id="KW-1185">Reference proteome</keyword>
<keyword evidence="5" id="KW-0597">Phosphoprotein</keyword>
<dbReference type="SUPFAM" id="SSF55874">
    <property type="entry name" value="ATPase domain of HSP90 chaperone/DNA topoisomerase II/histidine kinase"/>
    <property type="match status" value="1"/>
</dbReference>
<organism evidence="17 18">
    <name type="scientific">Microbulbifer rhizosphaerae</name>
    <dbReference type="NCBI Taxonomy" id="1562603"/>
    <lineage>
        <taxon>Bacteria</taxon>
        <taxon>Pseudomonadati</taxon>
        <taxon>Pseudomonadota</taxon>
        <taxon>Gammaproteobacteria</taxon>
        <taxon>Cellvibrionales</taxon>
        <taxon>Microbulbiferaceae</taxon>
        <taxon>Microbulbifer</taxon>
    </lineage>
</organism>
<dbReference type="InterPro" id="IPR003661">
    <property type="entry name" value="HisK_dim/P_dom"/>
</dbReference>
<keyword evidence="11 14" id="KW-1133">Transmembrane helix</keyword>
<dbReference type="InterPro" id="IPR036097">
    <property type="entry name" value="HisK_dim/P_sf"/>
</dbReference>
<dbReference type="CDD" id="cd00082">
    <property type="entry name" value="HisKA"/>
    <property type="match status" value="1"/>
</dbReference>
<dbReference type="InterPro" id="IPR003660">
    <property type="entry name" value="HAMP_dom"/>
</dbReference>
<keyword evidence="7 14" id="KW-0812">Transmembrane</keyword>
<evidence type="ECO:0000256" key="3">
    <source>
        <dbReference type="ARBA" id="ARBA00012438"/>
    </source>
</evidence>
<dbReference type="PROSITE" id="PS50885">
    <property type="entry name" value="HAMP"/>
    <property type="match status" value="1"/>
</dbReference>
<evidence type="ECO:0000256" key="13">
    <source>
        <dbReference type="ARBA" id="ARBA00023136"/>
    </source>
</evidence>
<dbReference type="SMART" id="SM00304">
    <property type="entry name" value="HAMP"/>
    <property type="match status" value="1"/>
</dbReference>
<dbReference type="InterPro" id="IPR005467">
    <property type="entry name" value="His_kinase_dom"/>
</dbReference>
<dbReference type="SUPFAM" id="SSF47384">
    <property type="entry name" value="Homodimeric domain of signal transducing histidine kinase"/>
    <property type="match status" value="1"/>
</dbReference>
<dbReference type="PANTHER" id="PTHR45528:SF1">
    <property type="entry name" value="SENSOR HISTIDINE KINASE CPXA"/>
    <property type="match status" value="1"/>
</dbReference>
<dbReference type="GO" id="GO:0005524">
    <property type="term" value="F:ATP binding"/>
    <property type="evidence" value="ECO:0007669"/>
    <property type="project" value="UniProtKB-KW"/>
</dbReference>
<dbReference type="PANTHER" id="PTHR45528">
    <property type="entry name" value="SENSOR HISTIDINE KINASE CPXA"/>
    <property type="match status" value="1"/>
</dbReference>
<dbReference type="GO" id="GO:0000155">
    <property type="term" value="F:phosphorelay sensor kinase activity"/>
    <property type="evidence" value="ECO:0007669"/>
    <property type="project" value="InterPro"/>
</dbReference>
<evidence type="ECO:0000313" key="18">
    <source>
        <dbReference type="Proteomes" id="UP000535937"/>
    </source>
</evidence>
<dbReference type="SMART" id="SM00387">
    <property type="entry name" value="HATPase_c"/>
    <property type="match status" value="1"/>
</dbReference>
<evidence type="ECO:0000256" key="2">
    <source>
        <dbReference type="ARBA" id="ARBA00004651"/>
    </source>
</evidence>
<protein>
    <recommendedName>
        <fullName evidence="3">histidine kinase</fullName>
        <ecNumber evidence="3">2.7.13.3</ecNumber>
    </recommendedName>
</protein>
<dbReference type="Gene3D" id="1.10.287.130">
    <property type="match status" value="1"/>
</dbReference>
<gene>
    <name evidence="17" type="ORF">FHS09_001655</name>
</gene>
<evidence type="ECO:0000259" key="15">
    <source>
        <dbReference type="PROSITE" id="PS50109"/>
    </source>
</evidence>
<keyword evidence="4" id="KW-1003">Cell membrane</keyword>
<dbReference type="EC" id="2.7.13.3" evidence="3"/>
<evidence type="ECO:0000256" key="9">
    <source>
        <dbReference type="ARBA" id="ARBA00022777"/>
    </source>
</evidence>
<dbReference type="Pfam" id="PF00672">
    <property type="entry name" value="HAMP"/>
    <property type="match status" value="1"/>
</dbReference>
<dbReference type="Proteomes" id="UP000535937">
    <property type="component" value="Unassembled WGS sequence"/>
</dbReference>
<dbReference type="InterPro" id="IPR050398">
    <property type="entry name" value="HssS/ArlS-like"/>
</dbReference>
<evidence type="ECO:0000256" key="10">
    <source>
        <dbReference type="ARBA" id="ARBA00022840"/>
    </source>
</evidence>
<dbReference type="RefSeq" id="WP_183458622.1">
    <property type="nucleotide sequence ID" value="NZ_JACHWZ010000006.1"/>
</dbReference>
<feature type="domain" description="Histidine kinase" evidence="15">
    <location>
        <begin position="248"/>
        <end position="464"/>
    </location>
</feature>
<dbReference type="InterPro" id="IPR004358">
    <property type="entry name" value="Sig_transdc_His_kin-like_C"/>
</dbReference>
<dbReference type="InterPro" id="IPR003594">
    <property type="entry name" value="HATPase_dom"/>
</dbReference>
<proteinExistence type="predicted"/>
<sequence length="464" mass="51266">MLKKISHKLMATIIGVTLIAAAAIYASGYFAVRSGLAGITEQLHRRHLDSFAGRVGSLYEIHRGWDALLADDRWLRSLFPGQPREAYRFAGPPERRRGRRPPPFPNIRLLDADERVLNPGGPFPPELQFPMVPVRAHGEVVGYLGFPAGRELRRTVEAGFTGAALWTMVAGALVATLLALAAALLLARRLLKPVHHLSEKVHNLAGGDFSQRARIYGEDEIAVLAEDVNFLANALQQNQQARQRWISDIAHELRTPLTVLSAEVESAQYGIQGSSDDMLESMGEEIHQLNTLINDLRTLTQSDLGGLSFQRERIPVRRFFEDYAHKAKSKLVPHGLSLEPDIELDEKLSLFADKGRLKQLLDNLLQNSRRYTDAGGKVQLSLHQDERELVLCWQDSAPGVPAESLPKLFERLYRVEGSRNRATGGSGLGLSICKSIVEAQNGVIEAGHSKLGGLAITCRLPLMT</sequence>
<dbReference type="InterPro" id="IPR036890">
    <property type="entry name" value="HATPase_C_sf"/>
</dbReference>
<keyword evidence="6 17" id="KW-0808">Transferase</keyword>
<keyword evidence="10" id="KW-0067">ATP-binding</keyword>
<reference evidence="17 18" key="1">
    <citation type="submission" date="2020-08" db="EMBL/GenBank/DDBJ databases">
        <title>Genomic Encyclopedia of Type Strains, Phase III (KMG-III): the genomes of soil and plant-associated and newly described type strains.</title>
        <authorList>
            <person name="Whitman W."/>
        </authorList>
    </citation>
    <scope>NUCLEOTIDE SEQUENCE [LARGE SCALE GENOMIC DNA]</scope>
    <source>
        <strain evidence="17 18">CECT 8799</strain>
    </source>
</reference>
<keyword evidence="13 14" id="KW-0472">Membrane</keyword>
<dbReference type="Pfam" id="PF02518">
    <property type="entry name" value="HATPase_c"/>
    <property type="match status" value="1"/>
</dbReference>
<comment type="catalytic activity">
    <reaction evidence="1">
        <text>ATP + protein L-histidine = ADP + protein N-phospho-L-histidine.</text>
        <dbReference type="EC" id="2.7.13.3"/>
    </reaction>
</comment>
<comment type="caution">
    <text evidence="17">The sequence shown here is derived from an EMBL/GenBank/DDBJ whole genome shotgun (WGS) entry which is preliminary data.</text>
</comment>
<evidence type="ECO:0000256" key="5">
    <source>
        <dbReference type="ARBA" id="ARBA00022553"/>
    </source>
</evidence>
<keyword evidence="8" id="KW-0547">Nucleotide-binding</keyword>
<feature type="domain" description="HAMP" evidence="16">
    <location>
        <begin position="188"/>
        <end position="240"/>
    </location>
</feature>